<dbReference type="EMBL" id="JARVKF010000404">
    <property type="protein sequence ID" value="KAK9416717.1"/>
    <property type="molecule type" value="Genomic_DNA"/>
</dbReference>
<dbReference type="InterPro" id="IPR025340">
    <property type="entry name" value="DUF4246"/>
</dbReference>
<feature type="region of interest" description="Disordered" evidence="1">
    <location>
        <begin position="324"/>
        <end position="351"/>
    </location>
</feature>
<evidence type="ECO:0000259" key="2">
    <source>
        <dbReference type="Pfam" id="PF14033"/>
    </source>
</evidence>
<dbReference type="InterPro" id="IPR049192">
    <property type="entry name" value="DUF4246_C"/>
</dbReference>
<comment type="caution">
    <text evidence="4">The sequence shown here is derived from an EMBL/GenBank/DDBJ whole genome shotgun (WGS) entry which is preliminary data.</text>
</comment>
<gene>
    <name evidence="4" type="ORF">SUNI508_09415</name>
</gene>
<accession>A0ABR2UQ11</accession>
<feature type="domain" description="DUF4246" evidence="2">
    <location>
        <begin position="121"/>
        <end position="578"/>
    </location>
</feature>
<protein>
    <submittedName>
        <fullName evidence="4">Uncharacterized protein</fullName>
    </submittedName>
</protein>
<organism evidence="4 5">
    <name type="scientific">Seiridium unicorne</name>
    <dbReference type="NCBI Taxonomy" id="138068"/>
    <lineage>
        <taxon>Eukaryota</taxon>
        <taxon>Fungi</taxon>
        <taxon>Dikarya</taxon>
        <taxon>Ascomycota</taxon>
        <taxon>Pezizomycotina</taxon>
        <taxon>Sordariomycetes</taxon>
        <taxon>Xylariomycetidae</taxon>
        <taxon>Amphisphaeriales</taxon>
        <taxon>Sporocadaceae</taxon>
        <taxon>Seiridium</taxon>
    </lineage>
</organism>
<dbReference type="InterPro" id="IPR049207">
    <property type="entry name" value="DUF4246_N"/>
</dbReference>
<dbReference type="Pfam" id="PF14033">
    <property type="entry name" value="DUF4246"/>
    <property type="match status" value="1"/>
</dbReference>
<name>A0ABR2UQ11_9PEZI</name>
<dbReference type="Pfam" id="PF21666">
    <property type="entry name" value="DUF4246_N"/>
    <property type="match status" value="1"/>
</dbReference>
<dbReference type="Proteomes" id="UP001408356">
    <property type="component" value="Unassembled WGS sequence"/>
</dbReference>
<evidence type="ECO:0000313" key="4">
    <source>
        <dbReference type="EMBL" id="KAK9416717.1"/>
    </source>
</evidence>
<sequence length="678" mass="76729">MPDYPGLGLPLRHNRQEDYEHYPIGAHGSCRGADSDMLPVREVAMMSIMDRLTDKEGWHKKVFDDAIVSKWREEALAIPDEHFWMLATDGKSQLWDDEGELADYPGANHVKPLKGIMSTTSFDCCIQELRSKARHYEESGLIPTLDACASVVKADNLVSVDLHKSLCAAFETLKEEQLSAPDWHPNSDDLVQDLVHPSMYPLVYGRSRVLKDEVVGVVDAVKKWAGKGDIIPKDNWTYDAQRDRHRYGVGASDVPPEYWSDTYQWLPSNVAFQDDGSVRFTSYINNLHPEKFPQVYRAIENLIETALPAWDQCLVAADAGYGKSDGAGRAKSRFPYPDNPDDENPENWSPSDAEEVANIDVNWDEVESQYHYDPEYDDETEKKWKLLREPVILEPVFGDVKYTTSPSKRLAHKFRESGLQVIVKMASIELTPEKPEFPAGGWHVEGQMNEHICGTALYYLDSENITPSNLSFRMQTSAYMNEEIEVGQDAYHWLEQVFGTELGGGYAPCLQTYGNVETRQGRLLAFPNVFQHKVSSFRLEDATKPGHRRFIALWLVDPTQRVISTANVPPQQMDWWLDSTFGVTDESRKAAIGKLPADLVTLMNDKGLIANVSAPSNAILPPELMNMVRERFDDESNALPMGSEEAREHRLKLMEARSAFVNTSEAGWQSHTYSFCEH</sequence>
<proteinExistence type="predicted"/>
<evidence type="ECO:0000259" key="3">
    <source>
        <dbReference type="Pfam" id="PF21666"/>
    </source>
</evidence>
<keyword evidence="5" id="KW-1185">Reference proteome</keyword>
<reference evidence="4 5" key="1">
    <citation type="journal article" date="2024" name="J. Plant Pathol.">
        <title>Sequence and assembly of the genome of Seiridium unicorne, isolate CBS 538.82, causal agent of cypress canker disease.</title>
        <authorList>
            <person name="Scali E."/>
            <person name="Rocca G.D."/>
            <person name="Danti R."/>
            <person name="Garbelotto M."/>
            <person name="Barberini S."/>
            <person name="Baroncelli R."/>
            <person name="Emiliani G."/>
        </authorList>
    </citation>
    <scope>NUCLEOTIDE SEQUENCE [LARGE SCALE GENOMIC DNA]</scope>
    <source>
        <strain evidence="4 5">BM-138-508</strain>
    </source>
</reference>
<dbReference type="PANTHER" id="PTHR33119">
    <property type="entry name" value="IFI3P"/>
    <property type="match status" value="1"/>
</dbReference>
<dbReference type="PANTHER" id="PTHR33119:SF1">
    <property type="entry name" value="FE2OG DIOXYGENASE DOMAIN-CONTAINING PROTEIN"/>
    <property type="match status" value="1"/>
</dbReference>
<evidence type="ECO:0000256" key="1">
    <source>
        <dbReference type="SAM" id="MobiDB-lite"/>
    </source>
</evidence>
<evidence type="ECO:0000313" key="5">
    <source>
        <dbReference type="Proteomes" id="UP001408356"/>
    </source>
</evidence>
<feature type="domain" description="DUF4246" evidence="3">
    <location>
        <begin position="4"/>
        <end position="74"/>
    </location>
</feature>